<dbReference type="PRINTS" id="PR00420">
    <property type="entry name" value="RNGMNOXGNASE"/>
</dbReference>
<evidence type="ECO:0000313" key="6">
    <source>
        <dbReference type="EMBL" id="KAK7538685.1"/>
    </source>
</evidence>
<feature type="domain" description="FAD-binding" evidence="5">
    <location>
        <begin position="335"/>
        <end position="369"/>
    </location>
</feature>
<keyword evidence="1" id="KW-0285">Flavoprotein</keyword>
<accession>A0ABR1LVB3</accession>
<evidence type="ECO:0000256" key="2">
    <source>
        <dbReference type="ARBA" id="ARBA00022827"/>
    </source>
</evidence>
<keyword evidence="7" id="KW-1185">Reference proteome</keyword>
<dbReference type="EMBL" id="JBBPEH010000005">
    <property type="protein sequence ID" value="KAK7538685.1"/>
    <property type="molecule type" value="Genomic_DNA"/>
</dbReference>
<evidence type="ECO:0000256" key="3">
    <source>
        <dbReference type="ARBA" id="ARBA00023002"/>
    </source>
</evidence>
<keyword evidence="4" id="KW-0503">Monooxygenase</keyword>
<dbReference type="Pfam" id="PF01494">
    <property type="entry name" value="FAD_binding_3"/>
    <property type="match status" value="1"/>
</dbReference>
<dbReference type="Gene3D" id="3.50.50.60">
    <property type="entry name" value="FAD/NAD(P)-binding domain"/>
    <property type="match status" value="1"/>
</dbReference>
<dbReference type="RefSeq" id="XP_066656372.1">
    <property type="nucleotide sequence ID" value="XM_066795487.1"/>
</dbReference>
<sequence>MSPLEIAIVGCGPVGCMLARLLLLQEQSQIRVTVFEAETSPDYRAQGGTLDLHPNEGIAALKAGRLFDQFVKFARYDGEAIRITDKHLKTFVSRPPSTNEGDSRGAPEIDRFHLRRILTESLPADVIRWGWRLLRVEQETGTGTHDCFPAHRLHFDRDRVLSGYHLVVGADGAWSRVREALAPFSSKENNGTEVSKPQYVGLAGFRFSISDAEKTAPAAYKLVNRGSVFSFSDGRGITGQQMSDGSIWVSALGIRGEDWIKEQETKQQQLNGNQHTQDRHHVGAWYKEALLSDYRDWHPELRAFIEQGDESASFLPLYSLPEGFSWSSKPGITAIGDAAHLMVPYAGQGVNIGLRDALELSQAILSALAADEGQGAATTNMLLCETLSRKIAAFEADMFNRSHAAQAASNGMMAAMLFTPGAPRSSIHTYLGWMAKRSLSPRLYPFVLGGLYVYFALWRLWDGAFGASPDLTSS</sequence>
<dbReference type="PANTHER" id="PTHR46972">
    <property type="entry name" value="MONOOXYGENASE ASQM-RELATED"/>
    <property type="match status" value="1"/>
</dbReference>
<keyword evidence="3" id="KW-0560">Oxidoreductase</keyword>
<evidence type="ECO:0000256" key="4">
    <source>
        <dbReference type="ARBA" id="ARBA00023033"/>
    </source>
</evidence>
<reference evidence="6 7" key="1">
    <citation type="submission" date="2024-04" db="EMBL/GenBank/DDBJ databases">
        <title>Phyllosticta paracitricarpa is synonymous to the EU quarantine fungus P. citricarpa based on phylogenomic analyses.</title>
        <authorList>
            <consortium name="Lawrence Berkeley National Laboratory"/>
            <person name="Van ingen-buijs V.A."/>
            <person name="Van westerhoven A.C."/>
            <person name="Haridas S."/>
            <person name="Skiadas P."/>
            <person name="Martin F."/>
            <person name="Groenewald J.Z."/>
            <person name="Crous P.W."/>
            <person name="Seidl M.F."/>
        </authorList>
    </citation>
    <scope>NUCLEOTIDE SEQUENCE [LARGE SCALE GENOMIC DNA]</scope>
    <source>
        <strain evidence="6 7">CPC 17464</strain>
    </source>
</reference>
<organism evidence="6 7">
    <name type="scientific">Phyllosticta citribraziliensis</name>
    <dbReference type="NCBI Taxonomy" id="989973"/>
    <lineage>
        <taxon>Eukaryota</taxon>
        <taxon>Fungi</taxon>
        <taxon>Dikarya</taxon>
        <taxon>Ascomycota</taxon>
        <taxon>Pezizomycotina</taxon>
        <taxon>Dothideomycetes</taxon>
        <taxon>Dothideomycetes incertae sedis</taxon>
        <taxon>Botryosphaeriales</taxon>
        <taxon>Phyllostictaceae</taxon>
        <taxon>Phyllosticta</taxon>
    </lineage>
</organism>
<dbReference type="PANTHER" id="PTHR46972:SF1">
    <property type="entry name" value="FAD DEPENDENT OXIDOREDUCTASE DOMAIN-CONTAINING PROTEIN"/>
    <property type="match status" value="1"/>
</dbReference>
<dbReference type="InterPro" id="IPR036188">
    <property type="entry name" value="FAD/NAD-bd_sf"/>
</dbReference>
<name>A0ABR1LVB3_9PEZI</name>
<dbReference type="SUPFAM" id="SSF51905">
    <property type="entry name" value="FAD/NAD(P)-binding domain"/>
    <property type="match status" value="1"/>
</dbReference>
<evidence type="ECO:0000256" key="1">
    <source>
        <dbReference type="ARBA" id="ARBA00022630"/>
    </source>
</evidence>
<proteinExistence type="predicted"/>
<dbReference type="Proteomes" id="UP001360953">
    <property type="component" value="Unassembled WGS sequence"/>
</dbReference>
<comment type="caution">
    <text evidence="6">The sequence shown here is derived from an EMBL/GenBank/DDBJ whole genome shotgun (WGS) entry which is preliminary data.</text>
</comment>
<evidence type="ECO:0000313" key="7">
    <source>
        <dbReference type="Proteomes" id="UP001360953"/>
    </source>
</evidence>
<evidence type="ECO:0000259" key="5">
    <source>
        <dbReference type="Pfam" id="PF01494"/>
    </source>
</evidence>
<gene>
    <name evidence="6" type="ORF">J3D65DRAFT_340985</name>
</gene>
<keyword evidence="2" id="KW-0274">FAD</keyword>
<dbReference type="GeneID" id="92028393"/>
<protein>
    <recommendedName>
        <fullName evidence="5">FAD-binding domain-containing protein</fullName>
    </recommendedName>
</protein>
<dbReference type="InterPro" id="IPR002938">
    <property type="entry name" value="FAD-bd"/>
</dbReference>